<accession>A0A0W8FAK0</accession>
<evidence type="ECO:0000259" key="1">
    <source>
        <dbReference type="Pfam" id="PF01037"/>
    </source>
</evidence>
<dbReference type="SUPFAM" id="SSF54909">
    <property type="entry name" value="Dimeric alpha+beta barrel"/>
    <property type="match status" value="1"/>
</dbReference>
<evidence type="ECO:0000313" key="2">
    <source>
        <dbReference type="EMBL" id="KUG17897.1"/>
    </source>
</evidence>
<dbReference type="Pfam" id="PF01037">
    <property type="entry name" value="AsnC_trans_reg"/>
    <property type="match status" value="1"/>
</dbReference>
<gene>
    <name evidence="2" type="ORF">ASZ90_012430</name>
</gene>
<dbReference type="Gene3D" id="3.30.70.920">
    <property type="match status" value="1"/>
</dbReference>
<dbReference type="InterPro" id="IPR011008">
    <property type="entry name" value="Dimeric_a/b-barrel"/>
</dbReference>
<comment type="caution">
    <text evidence="2">The sequence shown here is derived from an EMBL/GenBank/DDBJ whole genome shotgun (WGS) entry which is preliminary data.</text>
</comment>
<dbReference type="EMBL" id="LNQE01001416">
    <property type="protein sequence ID" value="KUG17897.1"/>
    <property type="molecule type" value="Genomic_DNA"/>
</dbReference>
<protein>
    <submittedName>
        <fullName evidence="2">Transcriptional regulator, asnc family</fullName>
    </submittedName>
</protein>
<dbReference type="InterPro" id="IPR019887">
    <property type="entry name" value="Tscrpt_reg_AsnC/Lrp_C"/>
</dbReference>
<reference evidence="2" key="1">
    <citation type="journal article" date="2015" name="Proc. Natl. Acad. Sci. U.S.A.">
        <title>Networks of energetic and metabolic interactions define dynamics in microbial communities.</title>
        <authorList>
            <person name="Embree M."/>
            <person name="Liu J.K."/>
            <person name="Al-Bassam M.M."/>
            <person name="Zengler K."/>
        </authorList>
    </citation>
    <scope>NUCLEOTIDE SEQUENCE</scope>
</reference>
<sequence length="77" mass="8606">MKGFIMINVEPGTEKAVHDRLEKIKGICEVVPVYGERDFIAIVDVEGISDLNRAVMNVREINGVTNTQTILGMELKF</sequence>
<proteinExistence type="predicted"/>
<name>A0A0W8FAK0_9ZZZZ</name>
<organism evidence="2">
    <name type="scientific">hydrocarbon metagenome</name>
    <dbReference type="NCBI Taxonomy" id="938273"/>
    <lineage>
        <taxon>unclassified sequences</taxon>
        <taxon>metagenomes</taxon>
        <taxon>ecological metagenomes</taxon>
    </lineage>
</organism>
<dbReference type="AlphaFoldDB" id="A0A0W8FAK0"/>
<feature type="domain" description="Transcription regulator AsnC/Lrp ligand binding" evidence="1">
    <location>
        <begin position="5"/>
        <end position="73"/>
    </location>
</feature>